<keyword evidence="7" id="KW-1185">Reference proteome</keyword>
<evidence type="ECO:0000259" key="4">
    <source>
        <dbReference type="PROSITE" id="PS50110"/>
    </source>
</evidence>
<dbReference type="InterPro" id="IPR011006">
    <property type="entry name" value="CheY-like_superfamily"/>
</dbReference>
<evidence type="ECO:0000313" key="7">
    <source>
        <dbReference type="Proteomes" id="UP000295504"/>
    </source>
</evidence>
<reference evidence="6 7" key="1">
    <citation type="submission" date="2019-03" db="EMBL/GenBank/DDBJ databases">
        <title>Genomic Encyclopedia of Type Strains, Phase IV (KMG-IV): sequencing the most valuable type-strain genomes for metagenomic binning, comparative biology and taxonomic classification.</title>
        <authorList>
            <person name="Goeker M."/>
        </authorList>
    </citation>
    <scope>NUCLEOTIDE SEQUENCE [LARGE SCALE GENOMIC DNA]</scope>
    <source>
        <strain evidence="6 7">DSM 100013</strain>
    </source>
</reference>
<organism evidence="6 7">
    <name type="scientific">Serpentinicella alkaliphila</name>
    <dbReference type="NCBI Taxonomy" id="1734049"/>
    <lineage>
        <taxon>Bacteria</taxon>
        <taxon>Bacillati</taxon>
        <taxon>Bacillota</taxon>
        <taxon>Clostridia</taxon>
        <taxon>Peptostreptococcales</taxon>
        <taxon>Natronincolaceae</taxon>
        <taxon>Serpentinicella</taxon>
    </lineage>
</organism>
<evidence type="ECO:0000313" key="6">
    <source>
        <dbReference type="EMBL" id="TCQ03706.1"/>
    </source>
</evidence>
<feature type="domain" description="HTH LytTR-type" evidence="5">
    <location>
        <begin position="137"/>
        <end position="237"/>
    </location>
</feature>
<dbReference type="PANTHER" id="PTHR37299">
    <property type="entry name" value="TRANSCRIPTIONAL REGULATOR-RELATED"/>
    <property type="match status" value="1"/>
</dbReference>
<protein>
    <recommendedName>
        <fullName evidence="1">Stage 0 sporulation protein A homolog</fullName>
    </recommendedName>
</protein>
<evidence type="ECO:0000259" key="5">
    <source>
        <dbReference type="PROSITE" id="PS50930"/>
    </source>
</evidence>
<feature type="modified residue" description="4-aspartylphosphate" evidence="3">
    <location>
        <position position="58"/>
    </location>
</feature>
<proteinExistence type="predicted"/>
<dbReference type="SMART" id="SM00448">
    <property type="entry name" value="REC"/>
    <property type="match status" value="1"/>
</dbReference>
<dbReference type="InterPro" id="IPR001789">
    <property type="entry name" value="Sig_transdc_resp-reg_receiver"/>
</dbReference>
<dbReference type="SMART" id="SM00850">
    <property type="entry name" value="LytTR"/>
    <property type="match status" value="1"/>
</dbReference>
<accession>A0A4R2TLI9</accession>
<dbReference type="Gene3D" id="3.40.50.2300">
    <property type="match status" value="1"/>
</dbReference>
<dbReference type="PROSITE" id="PS50930">
    <property type="entry name" value="HTH_LYTTR"/>
    <property type="match status" value="1"/>
</dbReference>
<evidence type="ECO:0000256" key="1">
    <source>
        <dbReference type="ARBA" id="ARBA00018672"/>
    </source>
</evidence>
<evidence type="ECO:0000256" key="3">
    <source>
        <dbReference type="PROSITE-ProRule" id="PRU00169"/>
    </source>
</evidence>
<dbReference type="RefSeq" id="WP_132847920.1">
    <property type="nucleotide sequence ID" value="NZ_CP058648.1"/>
</dbReference>
<dbReference type="OrthoDB" id="9802383at2"/>
<name>A0A4R2TLI9_9FIRM</name>
<sequence>MYLTIAICDDDHVQVDLIYKYILKSPIKRYDKEIIKTYEGEKLLEIIRCKKIDIIFLDIEMKGMNGIEVAREIRKINDEIVIIFLTGYKGYALDAFSVKSLDYVIKPIYEDEFNITLDKALRRVDESRAYKGKNDYFVVRNKDEIIRLKYDEIFFFEKQQRKIKIYSHKGNFMFNGTIRDLECQLEDVCFLQCHQGYLVNMNKLFLFRKDEIFFRDIEKTVPVSRRYKKSVVMQLEKQLI</sequence>
<dbReference type="Proteomes" id="UP000295504">
    <property type="component" value="Unassembled WGS sequence"/>
</dbReference>
<dbReference type="Pfam" id="PF00072">
    <property type="entry name" value="Response_reg"/>
    <property type="match status" value="1"/>
</dbReference>
<dbReference type="SUPFAM" id="SSF52172">
    <property type="entry name" value="CheY-like"/>
    <property type="match status" value="1"/>
</dbReference>
<dbReference type="PANTHER" id="PTHR37299:SF1">
    <property type="entry name" value="STAGE 0 SPORULATION PROTEIN A HOMOLOG"/>
    <property type="match status" value="1"/>
</dbReference>
<comment type="function">
    <text evidence="2">May play the central regulatory role in sporulation. It may be an element of the effector pathway responsible for the activation of sporulation genes in response to nutritional stress. Spo0A may act in concert with spo0H (a sigma factor) to control the expression of some genes that are critical to the sporulation process.</text>
</comment>
<feature type="domain" description="Response regulatory" evidence="4">
    <location>
        <begin position="4"/>
        <end position="121"/>
    </location>
</feature>
<dbReference type="GO" id="GO:0000156">
    <property type="term" value="F:phosphorelay response regulator activity"/>
    <property type="evidence" value="ECO:0007669"/>
    <property type="project" value="InterPro"/>
</dbReference>
<dbReference type="Gene3D" id="2.40.50.1020">
    <property type="entry name" value="LytTr DNA-binding domain"/>
    <property type="match status" value="1"/>
</dbReference>
<dbReference type="GO" id="GO:0003677">
    <property type="term" value="F:DNA binding"/>
    <property type="evidence" value="ECO:0007669"/>
    <property type="project" value="InterPro"/>
</dbReference>
<dbReference type="EMBL" id="SLYC01000008">
    <property type="protein sequence ID" value="TCQ03706.1"/>
    <property type="molecule type" value="Genomic_DNA"/>
</dbReference>
<dbReference type="AlphaFoldDB" id="A0A4R2TLI9"/>
<dbReference type="InterPro" id="IPR007492">
    <property type="entry name" value="LytTR_DNA-bd_dom"/>
</dbReference>
<evidence type="ECO:0000256" key="2">
    <source>
        <dbReference type="ARBA" id="ARBA00024867"/>
    </source>
</evidence>
<dbReference type="Pfam" id="PF04397">
    <property type="entry name" value="LytTR"/>
    <property type="match status" value="1"/>
</dbReference>
<keyword evidence="3" id="KW-0597">Phosphoprotein</keyword>
<dbReference type="PROSITE" id="PS50110">
    <property type="entry name" value="RESPONSE_REGULATORY"/>
    <property type="match status" value="1"/>
</dbReference>
<gene>
    <name evidence="6" type="ORF">EDD79_100823</name>
</gene>
<comment type="caution">
    <text evidence="6">The sequence shown here is derived from an EMBL/GenBank/DDBJ whole genome shotgun (WGS) entry which is preliminary data.</text>
</comment>
<dbReference type="InterPro" id="IPR046947">
    <property type="entry name" value="LytR-like"/>
</dbReference>